<organism evidence="6 7">
    <name type="scientific">Rhizoctonia solani</name>
    <dbReference type="NCBI Taxonomy" id="456999"/>
    <lineage>
        <taxon>Eukaryota</taxon>
        <taxon>Fungi</taxon>
        <taxon>Dikarya</taxon>
        <taxon>Basidiomycota</taxon>
        <taxon>Agaricomycotina</taxon>
        <taxon>Agaricomycetes</taxon>
        <taxon>Cantharellales</taxon>
        <taxon>Ceratobasidiaceae</taxon>
        <taxon>Rhizoctonia</taxon>
    </lineage>
</organism>
<comment type="subcellular location">
    <subcellularLocation>
        <location evidence="1">Membrane</location>
        <topology evidence="1">Multi-pass membrane protein</topology>
    </subcellularLocation>
</comment>
<dbReference type="Proteomes" id="UP000663827">
    <property type="component" value="Unassembled WGS sequence"/>
</dbReference>
<keyword evidence="4 5" id="KW-0472">Membrane</keyword>
<evidence type="ECO:0000313" key="6">
    <source>
        <dbReference type="EMBL" id="CAE7196740.1"/>
    </source>
</evidence>
<keyword evidence="2 5" id="KW-0812">Transmembrane</keyword>
<feature type="transmembrane region" description="Helical" evidence="5">
    <location>
        <begin position="12"/>
        <end position="37"/>
    </location>
</feature>
<evidence type="ECO:0000256" key="1">
    <source>
        <dbReference type="ARBA" id="ARBA00004141"/>
    </source>
</evidence>
<comment type="caution">
    <text evidence="6">The sequence shown here is derived from an EMBL/GenBank/DDBJ whole genome shotgun (WGS) entry which is preliminary data.</text>
</comment>
<dbReference type="PANTHER" id="PTHR23112:SF37">
    <property type="entry name" value="G PROTEIN-COUPLED RECEPTOR GPR1"/>
    <property type="match status" value="1"/>
</dbReference>
<name>A0A8H3E6Y5_9AGAM</name>
<evidence type="ECO:0000313" key="7">
    <source>
        <dbReference type="Proteomes" id="UP000663827"/>
    </source>
</evidence>
<evidence type="ECO:0000256" key="2">
    <source>
        <dbReference type="ARBA" id="ARBA00022692"/>
    </source>
</evidence>
<feature type="transmembrane region" description="Helical" evidence="5">
    <location>
        <begin position="269"/>
        <end position="291"/>
    </location>
</feature>
<evidence type="ECO:0000256" key="4">
    <source>
        <dbReference type="ARBA" id="ARBA00023136"/>
    </source>
</evidence>
<dbReference type="GO" id="GO:0007189">
    <property type="term" value="P:adenylate cyclase-activating G protein-coupled receptor signaling pathway"/>
    <property type="evidence" value="ECO:0007669"/>
    <property type="project" value="TreeGrafter"/>
</dbReference>
<dbReference type="GO" id="GO:0004930">
    <property type="term" value="F:G protein-coupled receptor activity"/>
    <property type="evidence" value="ECO:0007669"/>
    <property type="project" value="TreeGrafter"/>
</dbReference>
<proteinExistence type="predicted"/>
<dbReference type="PANTHER" id="PTHR23112">
    <property type="entry name" value="G PROTEIN-COUPLED RECEPTOR 157-RELATED"/>
    <property type="match status" value="1"/>
</dbReference>
<evidence type="ECO:0000256" key="5">
    <source>
        <dbReference type="SAM" id="Phobius"/>
    </source>
</evidence>
<dbReference type="GO" id="GO:0005886">
    <property type="term" value="C:plasma membrane"/>
    <property type="evidence" value="ECO:0007669"/>
    <property type="project" value="TreeGrafter"/>
</dbReference>
<protein>
    <recommendedName>
        <fullName evidence="8">G-protein coupled receptors family 1 profile domain-containing protein</fullName>
    </recommendedName>
</protein>
<feature type="transmembrane region" description="Helical" evidence="5">
    <location>
        <begin position="129"/>
        <end position="153"/>
    </location>
</feature>
<reference evidence="6" key="1">
    <citation type="submission" date="2021-01" db="EMBL/GenBank/DDBJ databases">
        <authorList>
            <person name="Kaushik A."/>
        </authorList>
    </citation>
    <scope>NUCLEOTIDE SEQUENCE</scope>
    <source>
        <strain evidence="6">AG5</strain>
    </source>
</reference>
<keyword evidence="3 5" id="KW-1133">Transmembrane helix</keyword>
<feature type="transmembrane region" description="Helical" evidence="5">
    <location>
        <begin position="177"/>
        <end position="198"/>
    </location>
</feature>
<dbReference type="AlphaFoldDB" id="A0A8H3E6Y5"/>
<sequence length="406" mass="44721">MFERWYQPHEVHGVTATIVASFVSFVSVISLLSLLAWAAITGRGPTERPFLRTHIGAYFLSLMTADLSQAIGGIMNIRWVAARHISIGRFCTAQAAIKQFSNLGAALWSTVIAIHTFRLLFFNAHTSDAACIATLVVVWGGIIAIVIVGPIVVQTTSKGDYFGIAEDYPTERLCLEYLFMFISAGISVLVYTMVFFRLRGNLIAEGYKIRVLSVNSSRAWNLEAGRAVMESNTMSVAWQLMWYPVSYTFAILPIAASRWAEFSGATVPFGAKIFAAFVFMLSGFINTLLFVTTRRVLPPIKLRRKSISGTSNAHPGISINISVHATRTQQISSANGEPSYLINLPPPKFSHIGDQAYELEDCSRLPVVTEKDEQRLSGESTCVSVATGKDKYNSEDELCHDAEPRA</sequence>
<dbReference type="EMBL" id="CAJNJQ010003329">
    <property type="protein sequence ID" value="CAE7196740.1"/>
    <property type="molecule type" value="Genomic_DNA"/>
</dbReference>
<accession>A0A8H3E6Y5</accession>
<feature type="transmembrane region" description="Helical" evidence="5">
    <location>
        <begin position="100"/>
        <end position="122"/>
    </location>
</feature>
<feature type="transmembrane region" description="Helical" evidence="5">
    <location>
        <begin position="236"/>
        <end position="257"/>
    </location>
</feature>
<feature type="transmembrane region" description="Helical" evidence="5">
    <location>
        <begin position="58"/>
        <end position="80"/>
    </location>
</feature>
<evidence type="ECO:0008006" key="8">
    <source>
        <dbReference type="Google" id="ProtNLM"/>
    </source>
</evidence>
<dbReference type="Gene3D" id="1.20.1070.10">
    <property type="entry name" value="Rhodopsin 7-helix transmembrane proteins"/>
    <property type="match status" value="1"/>
</dbReference>
<gene>
    <name evidence="6" type="ORF">RDB_LOCUS133691</name>
</gene>
<evidence type="ECO:0000256" key="3">
    <source>
        <dbReference type="ARBA" id="ARBA00022989"/>
    </source>
</evidence>